<protein>
    <submittedName>
        <fullName evidence="1">Uncharacterized protein</fullName>
    </submittedName>
</protein>
<proteinExistence type="predicted"/>
<reference evidence="1 2" key="1">
    <citation type="submission" date="2010-02" db="EMBL/GenBank/DDBJ databases">
        <authorList>
            <person name="Weinstock G."/>
            <person name="Sodergren E."/>
            <person name="Clifton S."/>
            <person name="Fulton L."/>
            <person name="Fulton B."/>
            <person name="Courtney L."/>
            <person name="Fronick C."/>
            <person name="Harrison M."/>
            <person name="Strong C."/>
            <person name="Farmer C."/>
            <person name="Delahaunty K."/>
            <person name="Markovic C."/>
            <person name="Hall O."/>
            <person name="Minx P."/>
            <person name="Tomlinson C."/>
            <person name="Mitreva M."/>
            <person name="Nelson J."/>
            <person name="Hou S."/>
            <person name="Wollam A."/>
            <person name="Pepin K.H."/>
            <person name="Johnson M."/>
            <person name="Bhonagiri V."/>
            <person name="Zhang X."/>
            <person name="Suruliraj S."/>
            <person name="Warren W."/>
            <person name="Chinwalla A."/>
            <person name="Mardis E.R."/>
            <person name="Wilson R.K."/>
        </authorList>
    </citation>
    <scope>NUCLEOTIDE SEQUENCE [LARGE SCALE GENOMIC DNA]</scope>
    <source>
        <strain evidence="1 2">ATCC 29315</strain>
    </source>
</reference>
<sequence length="42" mass="5104">MFATDKAVSWFNLSRFSQNSHHFNGFSRLFFIFRWPLYTEAV</sequence>
<dbReference type="EMBL" id="ADBF01000030">
    <property type="protein sequence ID" value="EFE49929.1"/>
    <property type="molecule type" value="Genomic_DNA"/>
</dbReference>
<dbReference type="AlphaFoldDB" id="D4DQ46"/>
<name>D4DQ46_NEIEG</name>
<gene>
    <name evidence="1" type="ORF">NEIELOOT_01183</name>
</gene>
<evidence type="ECO:0000313" key="1">
    <source>
        <dbReference type="EMBL" id="EFE49929.1"/>
    </source>
</evidence>
<organism evidence="1 2">
    <name type="scientific">Neisseria elongata subsp. glycolytica ATCC 29315</name>
    <dbReference type="NCBI Taxonomy" id="546263"/>
    <lineage>
        <taxon>Bacteria</taxon>
        <taxon>Pseudomonadati</taxon>
        <taxon>Pseudomonadota</taxon>
        <taxon>Betaproteobacteria</taxon>
        <taxon>Neisseriales</taxon>
        <taxon>Neisseriaceae</taxon>
        <taxon>Neisseria</taxon>
    </lineage>
</organism>
<evidence type="ECO:0000313" key="2">
    <source>
        <dbReference type="Proteomes" id="UP000005536"/>
    </source>
</evidence>
<accession>D4DQ46</accession>
<dbReference type="Proteomes" id="UP000005536">
    <property type="component" value="Unassembled WGS sequence"/>
</dbReference>
<comment type="caution">
    <text evidence="1">The sequence shown here is derived from an EMBL/GenBank/DDBJ whole genome shotgun (WGS) entry which is preliminary data.</text>
</comment>